<dbReference type="EMBL" id="KB742523">
    <property type="protein sequence ID" value="EOB07510.1"/>
    <property type="molecule type" value="Genomic_DNA"/>
</dbReference>
<keyword evidence="3" id="KW-1185">Reference proteome</keyword>
<evidence type="ECO:0000256" key="1">
    <source>
        <dbReference type="SAM" id="MobiDB-lite"/>
    </source>
</evidence>
<feature type="region of interest" description="Disordered" evidence="1">
    <location>
        <begin position="712"/>
        <end position="743"/>
    </location>
</feature>
<organism evidence="2 3">
    <name type="scientific">Anas platyrhynchos</name>
    <name type="common">Mallard</name>
    <name type="synonym">Anas boschas</name>
    <dbReference type="NCBI Taxonomy" id="8839"/>
    <lineage>
        <taxon>Eukaryota</taxon>
        <taxon>Metazoa</taxon>
        <taxon>Chordata</taxon>
        <taxon>Craniata</taxon>
        <taxon>Vertebrata</taxon>
        <taxon>Euteleostomi</taxon>
        <taxon>Archelosauria</taxon>
        <taxon>Archosauria</taxon>
        <taxon>Dinosauria</taxon>
        <taxon>Saurischia</taxon>
        <taxon>Theropoda</taxon>
        <taxon>Coelurosauria</taxon>
        <taxon>Aves</taxon>
        <taxon>Neognathae</taxon>
        <taxon>Galloanserae</taxon>
        <taxon>Anseriformes</taxon>
        <taxon>Anatidae</taxon>
        <taxon>Anatinae</taxon>
        <taxon>Anas</taxon>
    </lineage>
</organism>
<reference evidence="3" key="1">
    <citation type="journal article" date="2013" name="Nat. Genet.">
        <title>The duck genome and transcriptome provide insight into an avian influenza virus reservoir species.</title>
        <authorList>
            <person name="Huang Y."/>
            <person name="Li Y."/>
            <person name="Burt D.W."/>
            <person name="Chen H."/>
            <person name="Zhang Y."/>
            <person name="Qian W."/>
            <person name="Kim H."/>
            <person name="Gan S."/>
            <person name="Zhao Y."/>
            <person name="Li J."/>
            <person name="Yi K."/>
            <person name="Feng H."/>
            <person name="Zhu P."/>
            <person name="Li B."/>
            <person name="Liu Q."/>
            <person name="Fairley S."/>
            <person name="Magor K.E."/>
            <person name="Du Z."/>
            <person name="Hu X."/>
            <person name="Goodman L."/>
            <person name="Tafer H."/>
            <person name="Vignal A."/>
            <person name="Lee T."/>
            <person name="Kim K.W."/>
            <person name="Sheng Z."/>
            <person name="An Y."/>
            <person name="Searle S."/>
            <person name="Herrero J."/>
            <person name="Groenen M.A."/>
            <person name="Crooijmans R.P."/>
            <person name="Faraut T."/>
            <person name="Cai Q."/>
            <person name="Webster R.G."/>
            <person name="Aldridge J.R."/>
            <person name="Warren W.C."/>
            <person name="Bartschat S."/>
            <person name="Kehr S."/>
            <person name="Marz M."/>
            <person name="Stadler P.F."/>
            <person name="Smith J."/>
            <person name="Kraus R.H."/>
            <person name="Zhao Y."/>
            <person name="Ren L."/>
            <person name="Fei J."/>
            <person name="Morisson M."/>
            <person name="Kaiser P."/>
            <person name="Griffin D.K."/>
            <person name="Rao M."/>
            <person name="Pitel F."/>
            <person name="Wang J."/>
            <person name="Li N."/>
        </authorList>
    </citation>
    <scope>NUCLEOTIDE SEQUENCE [LARGE SCALE GENOMIC DNA]</scope>
</reference>
<accession>R0M086</accession>
<dbReference type="AlphaFoldDB" id="R0M086"/>
<evidence type="ECO:0000313" key="3">
    <source>
        <dbReference type="Proteomes" id="UP000296049"/>
    </source>
</evidence>
<proteinExistence type="predicted"/>
<sequence length="753" mass="83324">MNDNVVQPKLVSCDHGAFNMEATESGLRIAAAKMLNPTYSSHGSDVIKQQGYAKAISYRLKQLPFVPPRGEVSPAYISCSSDASNCPQPFGKAFLAVPHLGPRLLFCPPAPELSTQRGSTGSCHGPWVASSCGPRSMRSCLKIRGICYGELSCKDVRKCREAPSPSDLFHIHKYPTVSREGGSSLSVLLKKKKGREKSPAKGPFRGFPCSPKQLHLAAMDCMAVPPDFGAMWREESLAVHKYQRQSPLGDRLVQPQQHLVKLGFLKADIGKLPGHPAGAHLGFPPGNLWALQHCSRLLQTPASRGCVYAGSSYICSQHQGRELSGGFSDAHKDHLGPLKIQLLLLRISPLTTVNVVRWSLEKCRVLAAPHILDVLRNKSRTNPGGSENRFQKQLDRQVWFCPAFVPRLGRWCVQRSVTDCLRVAGHGRRLEQGQRMVEKSVNYQKVCQMRNGTLYLKEFPWSSYMTIFKMDIYGPHEARTLEKGYPKRDQNASCFEEQLYTPEVWGKPDSMLPTKNAFLGRESCEAFSHWCGLGPICKGGVNWKLIIANTRTLPQGYKKHVHYVKDRRILFYESYNKHSCGHGLSFITEGMFQSRPTNSESMPQWCAGKEVGVEKSSTTLLSGMIQGHCSWVGTGACAFDPWATELTKDVAALYGDIQSSSQRALIPARRGVKTSNKTTAHAESLTAEILESYKLPHKAGLSDQIASVRRSDSHQQNLLDVKPGQESGPSQLGEDNLVNPLQQGKAHLPQVLC</sequence>
<name>R0M086_ANAPL</name>
<evidence type="ECO:0000313" key="2">
    <source>
        <dbReference type="EMBL" id="EOB07510.1"/>
    </source>
</evidence>
<protein>
    <submittedName>
        <fullName evidence="2">Uncharacterized protein</fullName>
    </submittedName>
</protein>
<gene>
    <name evidence="2" type="ORF">Anapl_02024</name>
</gene>
<dbReference type="Proteomes" id="UP000296049">
    <property type="component" value="Unassembled WGS sequence"/>
</dbReference>